<dbReference type="AlphaFoldDB" id="A0A2T1K9V7"/>
<comment type="caution">
    <text evidence="1">The sequence shown here is derived from an EMBL/GenBank/DDBJ whole genome shotgun (WGS) entry which is preliminary data.</text>
</comment>
<accession>A0A2T1K9V7</accession>
<dbReference type="OrthoDB" id="5792777at2"/>
<evidence type="ECO:0000313" key="2">
    <source>
        <dbReference type="Proteomes" id="UP000238385"/>
    </source>
</evidence>
<name>A0A2T1K9V7_9GAMM</name>
<sequence length="78" mass="8861">MWVYNQLGDGSVFDRVIVATQANKLGFLDDSQFREEREILENIGFDAGELFTATKPYIEDVLGALLMGAFPLIKNYVW</sequence>
<keyword evidence="2" id="KW-1185">Reference proteome</keyword>
<gene>
    <name evidence="1" type="ORF">C7H08_17750</name>
</gene>
<dbReference type="RefSeq" id="WP_106673539.1">
    <property type="nucleotide sequence ID" value="NZ_BMFE01000002.1"/>
</dbReference>
<protein>
    <submittedName>
        <fullName evidence="1">Uncharacterized protein</fullName>
    </submittedName>
</protein>
<organism evidence="1 2">
    <name type="scientific">Marinobacter halophilus</name>
    <dbReference type="NCBI Taxonomy" id="1323740"/>
    <lineage>
        <taxon>Bacteria</taxon>
        <taxon>Pseudomonadati</taxon>
        <taxon>Pseudomonadota</taxon>
        <taxon>Gammaproteobacteria</taxon>
        <taxon>Pseudomonadales</taxon>
        <taxon>Marinobacteraceae</taxon>
        <taxon>Marinobacter</taxon>
    </lineage>
</organism>
<evidence type="ECO:0000313" key="1">
    <source>
        <dbReference type="EMBL" id="PSF06915.1"/>
    </source>
</evidence>
<dbReference type="EMBL" id="PXNN01000017">
    <property type="protein sequence ID" value="PSF06915.1"/>
    <property type="molecule type" value="Genomic_DNA"/>
</dbReference>
<reference evidence="1 2" key="1">
    <citation type="submission" date="2018-03" db="EMBL/GenBank/DDBJ databases">
        <title>Marinobacter brunus sp. nov., a marine bacterium of Gamma-proteobacteria isolated from the surface seawater of the South China Sea.</title>
        <authorList>
            <person name="Cheng H."/>
            <person name="Wu Y.-H."/>
            <person name="Xamxidin M."/>
            <person name="Xu X.-W."/>
        </authorList>
    </citation>
    <scope>NUCLEOTIDE SEQUENCE [LARGE SCALE GENOMIC DNA]</scope>
    <source>
        <strain evidence="1 2">JCM 30472</strain>
    </source>
</reference>
<dbReference type="Proteomes" id="UP000238385">
    <property type="component" value="Unassembled WGS sequence"/>
</dbReference>
<proteinExistence type="predicted"/>